<feature type="domain" description="Beta-lactamase-related" evidence="3">
    <location>
        <begin position="42"/>
        <end position="360"/>
    </location>
</feature>
<comment type="subcellular location">
    <subcellularLocation>
        <location evidence="1">Membrane</location>
    </subcellularLocation>
</comment>
<sequence>MAILMILFMAAAGDAKTRHVQDREYYKNTIAAARETIWKALTDGHGSCATVAVMDNGRLVYSECFGAAERATNRPVDKNTRFNIGSTSKMFVAVPILLLVDEGKVSLDEKIVKYIPDFTMKDERYKDITVRMIFNHSSGLPGSTFYFGYEPDGGMHGLLLDNLKNASLKHAPGAMSMYCNDGFTLAEIIVERLSGKKFMDFLAERVFKPLGMKNSGPSVGECGSKNIAEYYDLKTGKKYPPEIVEVYACGGISSTAEDLCRFGNSFNPKSKNKLLSAASLAEIRRNQPYRFYNELKHRPMMSEFGWEYSNLDELEAKGFQALGKGGNTICYSTNLQILPDEGITIGLMINGHASGEALTRPILDALMKDKNLITPPPVTAKKPVEAQKVPEDLLKFAGIYAKSTAPFKIVFNKDKNGFEIYPLEPAKKEKRSGGENAAADKNNNEVKDGKIHAAPVIAYVYNAGFFHNFEKEAKCYFAEIDGRQYLVQHKIKTYGVDTIEYQKLDEIKDPVSFKTDIAGKAWLVRNEKPYVLAGSIGIAKTDFYEELPGYVNFAGVKKIENPEYAGIAVAVFRDQADLRLIDMNGETCIKTNYGLCSPADSARKLITGVNRVVIKSENYNEWLRVEKGAIVNFDKPQKGRIIVVTEENAIYDSVVDKDEIYAPEGSFIFCAGTAGDLFKIIAR</sequence>
<evidence type="ECO:0000313" key="5">
    <source>
        <dbReference type="Proteomes" id="UP000178735"/>
    </source>
</evidence>
<dbReference type="Gene3D" id="3.40.710.10">
    <property type="entry name" value="DD-peptidase/beta-lactamase superfamily"/>
    <property type="match status" value="1"/>
</dbReference>
<dbReference type="InterPro" id="IPR012338">
    <property type="entry name" value="Beta-lactam/transpept-like"/>
</dbReference>
<gene>
    <name evidence="4" type="ORF">A2008_07150</name>
</gene>
<name>A0A1F7X0J2_9BACT</name>
<comment type="caution">
    <text evidence="4">The sequence shown here is derived from an EMBL/GenBank/DDBJ whole genome shotgun (WGS) entry which is preliminary data.</text>
</comment>
<accession>A0A1F7X0J2</accession>
<dbReference type="Proteomes" id="UP000178735">
    <property type="component" value="Unassembled WGS sequence"/>
</dbReference>
<dbReference type="PANTHER" id="PTHR46825:SF11">
    <property type="entry name" value="PENICILLIN-BINDING PROTEIN 4"/>
    <property type="match status" value="1"/>
</dbReference>
<evidence type="ECO:0000256" key="1">
    <source>
        <dbReference type="ARBA" id="ARBA00004370"/>
    </source>
</evidence>
<dbReference type="EMBL" id="MGFH01000014">
    <property type="protein sequence ID" value="OGM08413.1"/>
    <property type="molecule type" value="Genomic_DNA"/>
</dbReference>
<dbReference type="AlphaFoldDB" id="A0A1F7X0J2"/>
<proteinExistence type="predicted"/>
<dbReference type="PANTHER" id="PTHR46825">
    <property type="entry name" value="D-ALANYL-D-ALANINE-CARBOXYPEPTIDASE/ENDOPEPTIDASE AMPH"/>
    <property type="match status" value="1"/>
</dbReference>
<protein>
    <recommendedName>
        <fullName evidence="3">Beta-lactamase-related domain-containing protein</fullName>
    </recommendedName>
</protein>
<evidence type="ECO:0000256" key="2">
    <source>
        <dbReference type="ARBA" id="ARBA00023136"/>
    </source>
</evidence>
<dbReference type="GO" id="GO:0016020">
    <property type="term" value="C:membrane"/>
    <property type="evidence" value="ECO:0007669"/>
    <property type="project" value="UniProtKB-SubCell"/>
</dbReference>
<keyword evidence="2" id="KW-0472">Membrane</keyword>
<dbReference type="STRING" id="1817813.A2008_07150"/>
<dbReference type="SUPFAM" id="SSF56601">
    <property type="entry name" value="beta-lactamase/transpeptidase-like"/>
    <property type="match status" value="1"/>
</dbReference>
<dbReference type="InterPro" id="IPR050491">
    <property type="entry name" value="AmpC-like"/>
</dbReference>
<evidence type="ECO:0000313" key="4">
    <source>
        <dbReference type="EMBL" id="OGM08413.1"/>
    </source>
</evidence>
<reference evidence="4 5" key="1">
    <citation type="journal article" date="2016" name="Nat. Commun.">
        <title>Thousands of microbial genomes shed light on interconnected biogeochemical processes in an aquifer system.</title>
        <authorList>
            <person name="Anantharaman K."/>
            <person name="Brown C.T."/>
            <person name="Hug L.A."/>
            <person name="Sharon I."/>
            <person name="Castelle C.J."/>
            <person name="Probst A.J."/>
            <person name="Thomas B.C."/>
            <person name="Singh A."/>
            <person name="Wilkins M.J."/>
            <person name="Karaoz U."/>
            <person name="Brodie E.L."/>
            <person name="Williams K.H."/>
            <person name="Hubbard S.S."/>
            <person name="Banfield J.F."/>
        </authorList>
    </citation>
    <scope>NUCLEOTIDE SEQUENCE [LARGE SCALE GENOMIC DNA]</scope>
</reference>
<evidence type="ECO:0000259" key="3">
    <source>
        <dbReference type="Pfam" id="PF00144"/>
    </source>
</evidence>
<dbReference type="Pfam" id="PF00144">
    <property type="entry name" value="Beta-lactamase"/>
    <property type="match status" value="1"/>
</dbReference>
<dbReference type="InterPro" id="IPR001466">
    <property type="entry name" value="Beta-lactam-related"/>
</dbReference>
<organism evidence="4 5">
    <name type="scientific">Candidatus Wallbacteria bacterium GWC2_49_35</name>
    <dbReference type="NCBI Taxonomy" id="1817813"/>
    <lineage>
        <taxon>Bacteria</taxon>
        <taxon>Candidatus Walliibacteriota</taxon>
    </lineage>
</organism>